<evidence type="ECO:0000259" key="3">
    <source>
        <dbReference type="Pfam" id="PF22956"/>
    </source>
</evidence>
<comment type="caution">
    <text evidence="4">The sequence shown here is derived from an EMBL/GenBank/DDBJ whole genome shotgun (WGS) entry which is preliminary data.</text>
</comment>
<name>A0ABR2K0V1_9EUKA</name>
<accession>A0ABR2K0V1</accession>
<dbReference type="Gene3D" id="1.25.10.10">
    <property type="entry name" value="Leucine-rich Repeat Variant"/>
    <property type="match status" value="1"/>
</dbReference>
<dbReference type="InterPro" id="IPR021133">
    <property type="entry name" value="HEAT_type_2"/>
</dbReference>
<reference evidence="4 5" key="1">
    <citation type="submission" date="2024-04" db="EMBL/GenBank/DDBJ databases">
        <title>Tritrichomonas musculus Genome.</title>
        <authorList>
            <person name="Alves-Ferreira E."/>
            <person name="Grigg M."/>
            <person name="Lorenzi H."/>
            <person name="Galac M."/>
        </authorList>
    </citation>
    <scope>NUCLEOTIDE SEQUENCE [LARGE SCALE GENOMIC DNA]</scope>
    <source>
        <strain evidence="4 5">EAF2021</strain>
    </source>
</reference>
<feature type="domain" description="Phosphatase 2A Regulatory Subunit A helical" evidence="3">
    <location>
        <begin position="311"/>
        <end position="473"/>
    </location>
</feature>
<dbReference type="EMBL" id="JAPFFF010000008">
    <property type="protein sequence ID" value="KAK8884503.1"/>
    <property type="molecule type" value="Genomic_DNA"/>
</dbReference>
<keyword evidence="1" id="KW-0677">Repeat</keyword>
<evidence type="ECO:0000256" key="1">
    <source>
        <dbReference type="ARBA" id="ARBA00022737"/>
    </source>
</evidence>
<evidence type="ECO:0000313" key="4">
    <source>
        <dbReference type="EMBL" id="KAK8884503.1"/>
    </source>
</evidence>
<evidence type="ECO:0000256" key="2">
    <source>
        <dbReference type="PROSITE-ProRule" id="PRU00103"/>
    </source>
</evidence>
<dbReference type="PANTHER" id="PTHR10648:SF4">
    <property type="entry name" value="PROTEIN PHOSPHATASE 2 (FORMERLY 2A), REGULATORY SUBUNIT A, BETA ISOFORM-RELATED"/>
    <property type="match status" value="1"/>
</dbReference>
<sequence>MSSEKYSTDAIQNMILGIRSKDHNTRSNSLANLHVIAKVLGPERTRNELIPYTIETTDHNCNDLSIIATQLGLLFQDIGGPSNIKVLLDALHTLCENEDILVREPATESIISIGKQINQNNYSPIEELAKDLCQDQWYPLRCSGATICCRLYKNFPDKTIKDINQEIISLASDPIIMVRCSLAKSIPVLIKAGATSLASKLLATLSKDESAAVAIEIPVSLSLIASSDYDLALKASETIYKTDIWQAKSVLISYIDQIFKDKPPKEFLKQIINTAQVDQENVIRASIARQIPFIYTSGCISFDQFQHFVMSLISDSESCIRIAVAEALGRTPATKSSFDENSLTTLLNDEELEVRMEALKSVAISGKAISSAAKNLKDLITFSNWRIRKGVVSLLPEIANIYDQKKFNSEMLPILKSLLNDEASHVRDETTNILVKLVKKYGEKWEKSSLFPLINELAASPDYMLRKTAIESIAAISCFDQFNSVLENLTKDPVPNVRMVLARSLPRKSALLEKLKNDSDQDVKDCAAQ</sequence>
<feature type="repeat" description="HEAT" evidence="2">
    <location>
        <begin position="411"/>
        <end position="449"/>
    </location>
</feature>
<gene>
    <name evidence="4" type="ORF">M9Y10_043615</name>
</gene>
<organism evidence="4 5">
    <name type="scientific">Tritrichomonas musculus</name>
    <dbReference type="NCBI Taxonomy" id="1915356"/>
    <lineage>
        <taxon>Eukaryota</taxon>
        <taxon>Metamonada</taxon>
        <taxon>Parabasalia</taxon>
        <taxon>Tritrichomonadida</taxon>
        <taxon>Tritrichomonadidae</taxon>
        <taxon>Tritrichomonas</taxon>
    </lineage>
</organism>
<evidence type="ECO:0000313" key="5">
    <source>
        <dbReference type="Proteomes" id="UP001470230"/>
    </source>
</evidence>
<dbReference type="InterPro" id="IPR016024">
    <property type="entry name" value="ARM-type_fold"/>
</dbReference>
<protein>
    <recommendedName>
        <fullName evidence="3">Phosphatase 2A Regulatory Subunit A helical domain-containing protein</fullName>
    </recommendedName>
</protein>
<dbReference type="InterPro" id="IPR055231">
    <property type="entry name" value="2AA_helical"/>
</dbReference>
<dbReference type="PROSITE" id="PS50077">
    <property type="entry name" value="HEAT_REPEAT"/>
    <property type="match status" value="1"/>
</dbReference>
<keyword evidence="5" id="KW-1185">Reference proteome</keyword>
<dbReference type="InterPro" id="IPR051023">
    <property type="entry name" value="PP2A_Regulatory_Subunit_A"/>
</dbReference>
<proteinExistence type="predicted"/>
<dbReference type="Pfam" id="PF22956">
    <property type="entry name" value="VPS15-like_hel"/>
    <property type="match status" value="1"/>
</dbReference>
<dbReference type="PANTHER" id="PTHR10648">
    <property type="entry name" value="SERINE/THREONINE-PROTEIN PHOSPHATASE PP2A 65 KDA REGULATORY SUBUNIT"/>
    <property type="match status" value="1"/>
</dbReference>
<dbReference type="SUPFAM" id="SSF48371">
    <property type="entry name" value="ARM repeat"/>
    <property type="match status" value="1"/>
</dbReference>
<dbReference type="Proteomes" id="UP001470230">
    <property type="component" value="Unassembled WGS sequence"/>
</dbReference>
<dbReference type="InterPro" id="IPR011989">
    <property type="entry name" value="ARM-like"/>
</dbReference>